<accession>A0A844AVQ9</accession>
<comment type="caution">
    <text evidence="1">The sequence shown here is derived from an EMBL/GenBank/DDBJ whole genome shotgun (WGS) entry which is preliminary data.</text>
</comment>
<dbReference type="Proteomes" id="UP000487350">
    <property type="component" value="Unassembled WGS sequence"/>
</dbReference>
<proteinExistence type="predicted"/>
<dbReference type="RefSeq" id="WP_153583809.1">
    <property type="nucleotide sequence ID" value="NZ_WJBU01000003.1"/>
</dbReference>
<dbReference type="AlphaFoldDB" id="A0A844AVQ9"/>
<organism evidence="1 2">
    <name type="scientific">Caenimonas koreensis DSM 17982</name>
    <dbReference type="NCBI Taxonomy" id="1121255"/>
    <lineage>
        <taxon>Bacteria</taxon>
        <taxon>Pseudomonadati</taxon>
        <taxon>Pseudomonadota</taxon>
        <taxon>Betaproteobacteria</taxon>
        <taxon>Burkholderiales</taxon>
        <taxon>Comamonadaceae</taxon>
        <taxon>Caenimonas</taxon>
    </lineage>
</organism>
<gene>
    <name evidence="1" type="ORF">GHT07_04220</name>
</gene>
<evidence type="ECO:0000313" key="2">
    <source>
        <dbReference type="Proteomes" id="UP000487350"/>
    </source>
</evidence>
<name>A0A844AVQ9_9BURK</name>
<reference evidence="1 2" key="1">
    <citation type="submission" date="2019-11" db="EMBL/GenBank/DDBJ databases">
        <title>Caenimonas koreensis gen. nov., sp. nov., isolated from activated sludge.</title>
        <authorList>
            <person name="Seung H.R."/>
        </authorList>
    </citation>
    <scope>NUCLEOTIDE SEQUENCE [LARGE SCALE GENOMIC DNA]</scope>
    <source>
        <strain evidence="1 2">EMB320</strain>
    </source>
</reference>
<dbReference type="EMBL" id="WJBU01000003">
    <property type="protein sequence ID" value="MRD46468.1"/>
    <property type="molecule type" value="Genomic_DNA"/>
</dbReference>
<protein>
    <recommendedName>
        <fullName evidence="3">Phosphoribosyl transferase domain-containing protein</fullName>
    </recommendedName>
</protein>
<evidence type="ECO:0008006" key="3">
    <source>
        <dbReference type="Google" id="ProtNLM"/>
    </source>
</evidence>
<keyword evidence="2" id="KW-1185">Reference proteome</keyword>
<sequence>MRQRLQLIGGVERHQHFYLRPEHKCYFWGEYTPWEFTKGLTWNFSETNRLVADFKAPAFKQQDPDWQRKRDAIERISTAFAGFWKWSALAHQCMLVPVPPSRARPDPLFDDRMTQVLLKIGASTGVALDVREAIVSAGSAPTSHATKKRPKIDELIKTLSLSSVPVNPPKYIYLFDDVLTTGAHFVACSILLKKAFPDAAIVGNFVARCARPAPGSA</sequence>
<evidence type="ECO:0000313" key="1">
    <source>
        <dbReference type="EMBL" id="MRD46468.1"/>
    </source>
</evidence>
<dbReference type="OrthoDB" id="6637825at2"/>